<name>A0A2V0NV87_9CHLO</name>
<gene>
    <name evidence="1" type="ORF">Rsub_02052</name>
</gene>
<proteinExistence type="predicted"/>
<dbReference type="AlphaFoldDB" id="A0A2V0NV87"/>
<protein>
    <submittedName>
        <fullName evidence="1">Uncharacterized protein</fullName>
    </submittedName>
</protein>
<evidence type="ECO:0000313" key="1">
    <source>
        <dbReference type="EMBL" id="GBF89480.1"/>
    </source>
</evidence>
<sequence>MQTFRVRAPGTVTRPQRGGAARPCAAMASFGYPTINAMAVSLVHGVQRELVAESVLHTPIGTPLTCIRSNELPVAPPVAADGADVRLLDDAALASEAACLATVEPVEREAERVSAARATLARLRAPAEASAGGGPLTPHAAAAGQRPAAGLNAPRLAVTLAEAAEAESILYQLEVWQRRMALLECGELAAELSKRSAPVRRRRRRAVVRALREARTVLRAVSPATTPAASHDDGDAP</sequence>
<keyword evidence="2" id="KW-1185">Reference proteome</keyword>
<dbReference type="EMBL" id="BDRX01000010">
    <property type="protein sequence ID" value="GBF89480.1"/>
    <property type="molecule type" value="Genomic_DNA"/>
</dbReference>
<reference evidence="1 2" key="1">
    <citation type="journal article" date="2018" name="Sci. Rep.">
        <title>Raphidocelis subcapitata (=Pseudokirchneriella subcapitata) provides an insight into genome evolution and environmental adaptations in the Sphaeropleales.</title>
        <authorList>
            <person name="Suzuki S."/>
            <person name="Yamaguchi H."/>
            <person name="Nakajima N."/>
            <person name="Kawachi M."/>
        </authorList>
    </citation>
    <scope>NUCLEOTIDE SEQUENCE [LARGE SCALE GENOMIC DNA]</scope>
    <source>
        <strain evidence="1 2">NIES-35</strain>
    </source>
</reference>
<organism evidence="1 2">
    <name type="scientific">Raphidocelis subcapitata</name>
    <dbReference type="NCBI Taxonomy" id="307507"/>
    <lineage>
        <taxon>Eukaryota</taxon>
        <taxon>Viridiplantae</taxon>
        <taxon>Chlorophyta</taxon>
        <taxon>core chlorophytes</taxon>
        <taxon>Chlorophyceae</taxon>
        <taxon>CS clade</taxon>
        <taxon>Sphaeropleales</taxon>
        <taxon>Selenastraceae</taxon>
        <taxon>Raphidocelis</taxon>
    </lineage>
</organism>
<dbReference type="Proteomes" id="UP000247498">
    <property type="component" value="Unassembled WGS sequence"/>
</dbReference>
<evidence type="ECO:0000313" key="2">
    <source>
        <dbReference type="Proteomes" id="UP000247498"/>
    </source>
</evidence>
<dbReference type="InParanoid" id="A0A2V0NV87"/>
<accession>A0A2V0NV87</accession>
<comment type="caution">
    <text evidence="1">The sequence shown here is derived from an EMBL/GenBank/DDBJ whole genome shotgun (WGS) entry which is preliminary data.</text>
</comment>